<reference evidence="1 2" key="1">
    <citation type="submission" date="2019-08" db="EMBL/GenBank/DDBJ databases">
        <authorList>
            <person name="Khan S.A."/>
            <person name="Jeon C.O."/>
            <person name="Jeong S.E."/>
        </authorList>
    </citation>
    <scope>NUCLEOTIDE SEQUENCE [LARGE SCALE GENOMIC DNA]</scope>
    <source>
        <strain evidence="2">IMCC1728</strain>
    </source>
</reference>
<evidence type="ECO:0008006" key="3">
    <source>
        <dbReference type="Google" id="ProtNLM"/>
    </source>
</evidence>
<sequence>MTMRPPPPTRVPTLTEVVALPESPPAATVVAPPPVAAVAAAPAPASVPARTLDEDELVQRVLADVQRQVELMLEVKLREALAPVLTRATDALMREARNELASTLREVVARAVAQEMARHRGR</sequence>
<protein>
    <recommendedName>
        <fullName evidence="3">DUF2486 family protein</fullName>
    </recommendedName>
</protein>
<name>A0A5C6U2P6_9BURK</name>
<proteinExistence type="predicted"/>
<evidence type="ECO:0000313" key="2">
    <source>
        <dbReference type="Proteomes" id="UP000321832"/>
    </source>
</evidence>
<dbReference type="EMBL" id="VOPW01000001">
    <property type="protein sequence ID" value="TXC65978.1"/>
    <property type="molecule type" value="Genomic_DNA"/>
</dbReference>
<organism evidence="1 2">
    <name type="scientific">Piscinibacter aquaticus</name>
    <dbReference type="NCBI Taxonomy" id="392597"/>
    <lineage>
        <taxon>Bacteria</taxon>
        <taxon>Pseudomonadati</taxon>
        <taxon>Pseudomonadota</taxon>
        <taxon>Betaproteobacteria</taxon>
        <taxon>Burkholderiales</taxon>
        <taxon>Sphaerotilaceae</taxon>
        <taxon>Piscinibacter</taxon>
    </lineage>
</organism>
<dbReference type="AlphaFoldDB" id="A0A5C6U2P6"/>
<comment type="caution">
    <text evidence="1">The sequence shown here is derived from an EMBL/GenBank/DDBJ whole genome shotgun (WGS) entry which is preliminary data.</text>
</comment>
<accession>A0A5C6U2P6</accession>
<dbReference type="Proteomes" id="UP000321832">
    <property type="component" value="Unassembled WGS sequence"/>
</dbReference>
<gene>
    <name evidence="1" type="ORF">FSC37_08585</name>
</gene>
<keyword evidence="2" id="KW-1185">Reference proteome</keyword>
<evidence type="ECO:0000313" key="1">
    <source>
        <dbReference type="EMBL" id="TXC65978.1"/>
    </source>
</evidence>